<dbReference type="Proteomes" id="UP000245207">
    <property type="component" value="Unassembled WGS sequence"/>
</dbReference>
<name>A0A2U1PNH4_ARTAN</name>
<dbReference type="InterPro" id="IPR011989">
    <property type="entry name" value="ARM-like"/>
</dbReference>
<dbReference type="PANTHER" id="PTHR46043">
    <property type="entry name" value="ARM REPEAT SUPERFAMILY PROTEIN"/>
    <property type="match status" value="1"/>
</dbReference>
<comment type="caution">
    <text evidence="4">The sequence shown here is derived from an EMBL/GenBank/DDBJ whole genome shotgun (WGS) entry which is preliminary data.</text>
</comment>
<dbReference type="SUPFAM" id="SSF48371">
    <property type="entry name" value="ARM repeat"/>
    <property type="match status" value="1"/>
</dbReference>
<dbReference type="SMART" id="SM00185">
    <property type="entry name" value="ARM"/>
    <property type="match status" value="5"/>
</dbReference>
<dbReference type="InterPro" id="IPR000225">
    <property type="entry name" value="Armadillo"/>
</dbReference>
<evidence type="ECO:0000259" key="3">
    <source>
        <dbReference type="Pfam" id="PF23005"/>
    </source>
</evidence>
<dbReference type="Pfam" id="PF23005">
    <property type="entry name" value="DUF7032"/>
    <property type="match status" value="1"/>
</dbReference>
<protein>
    <recommendedName>
        <fullName evidence="3">DUF7032 domain-containing protein</fullName>
    </recommendedName>
</protein>
<dbReference type="Gene3D" id="1.25.10.10">
    <property type="entry name" value="Leucine-rich Repeat Variant"/>
    <property type="match status" value="2"/>
</dbReference>
<dbReference type="InterPro" id="IPR016024">
    <property type="entry name" value="ARM-type_fold"/>
</dbReference>
<feature type="domain" description="DUF7032" evidence="3">
    <location>
        <begin position="16"/>
        <end position="114"/>
    </location>
</feature>
<dbReference type="AlphaFoldDB" id="A0A2U1PNH4"/>
<evidence type="ECO:0000313" key="4">
    <source>
        <dbReference type="EMBL" id="PWA87323.1"/>
    </source>
</evidence>
<dbReference type="InterPro" id="IPR054296">
    <property type="entry name" value="DUF7032"/>
</dbReference>
<organism evidence="4 5">
    <name type="scientific">Artemisia annua</name>
    <name type="common">Sweet wormwood</name>
    <dbReference type="NCBI Taxonomy" id="35608"/>
    <lineage>
        <taxon>Eukaryota</taxon>
        <taxon>Viridiplantae</taxon>
        <taxon>Streptophyta</taxon>
        <taxon>Embryophyta</taxon>
        <taxon>Tracheophyta</taxon>
        <taxon>Spermatophyta</taxon>
        <taxon>Magnoliopsida</taxon>
        <taxon>eudicotyledons</taxon>
        <taxon>Gunneridae</taxon>
        <taxon>Pentapetalae</taxon>
        <taxon>asterids</taxon>
        <taxon>campanulids</taxon>
        <taxon>Asterales</taxon>
        <taxon>Asteraceae</taxon>
        <taxon>Asteroideae</taxon>
        <taxon>Anthemideae</taxon>
        <taxon>Artemisiinae</taxon>
        <taxon>Artemisia</taxon>
    </lineage>
</organism>
<keyword evidence="5" id="KW-1185">Reference proteome</keyword>
<evidence type="ECO:0000313" key="5">
    <source>
        <dbReference type="Proteomes" id="UP000245207"/>
    </source>
</evidence>
<dbReference type="PANTHER" id="PTHR46043:SF13">
    <property type="entry name" value="ARM REPEAT SUPERFAMILY PROTEIN"/>
    <property type="match status" value="1"/>
</dbReference>
<evidence type="ECO:0000256" key="1">
    <source>
        <dbReference type="ARBA" id="ARBA00022737"/>
    </source>
</evidence>
<dbReference type="OrthoDB" id="7537227at2759"/>
<dbReference type="PROSITE" id="PS50176">
    <property type="entry name" value="ARM_REPEAT"/>
    <property type="match status" value="1"/>
</dbReference>
<gene>
    <name evidence="4" type="ORF">CTI12_AA132000</name>
</gene>
<dbReference type="EMBL" id="PKPP01000925">
    <property type="protein sequence ID" value="PWA87323.1"/>
    <property type="molecule type" value="Genomic_DNA"/>
</dbReference>
<evidence type="ECO:0000256" key="2">
    <source>
        <dbReference type="PROSITE-ProRule" id="PRU00259"/>
    </source>
</evidence>
<accession>A0A2U1PNH4</accession>
<feature type="repeat" description="ARM" evidence="2">
    <location>
        <begin position="174"/>
        <end position="218"/>
    </location>
</feature>
<keyword evidence="1" id="KW-0677">Repeat</keyword>
<reference evidence="4 5" key="1">
    <citation type="journal article" date="2018" name="Mol. Plant">
        <title>The genome of Artemisia annua provides insight into the evolution of Asteraceae family and artemisinin biosynthesis.</title>
        <authorList>
            <person name="Shen Q."/>
            <person name="Zhang L."/>
            <person name="Liao Z."/>
            <person name="Wang S."/>
            <person name="Yan T."/>
            <person name="Shi P."/>
            <person name="Liu M."/>
            <person name="Fu X."/>
            <person name="Pan Q."/>
            <person name="Wang Y."/>
            <person name="Lv Z."/>
            <person name="Lu X."/>
            <person name="Zhang F."/>
            <person name="Jiang W."/>
            <person name="Ma Y."/>
            <person name="Chen M."/>
            <person name="Hao X."/>
            <person name="Li L."/>
            <person name="Tang Y."/>
            <person name="Lv G."/>
            <person name="Zhou Y."/>
            <person name="Sun X."/>
            <person name="Brodelius P.E."/>
            <person name="Rose J.K.C."/>
            <person name="Tang K."/>
        </authorList>
    </citation>
    <scope>NUCLEOTIDE SEQUENCE [LARGE SCALE GENOMIC DNA]</scope>
    <source>
        <strain evidence="5">cv. Huhao1</strain>
        <tissue evidence="4">Leaf</tissue>
    </source>
</reference>
<proteinExistence type="predicted"/>
<sequence>MKLSESEADVAEATNLHLIQTLQTSIPNTLSFKSKWSLITSKLSHLTPLLTSLPNTPLTLSLMTSLSHTLTQALSLSFTCHVTNPPKLKTQNDVDSLISRLNNHIHDADVILKSDDVMATSNDVITSKRESTRAECRSIMTRLQIGESRDSALDSLMSLLNEDDKHVLISVAQGVVPVLVKLLDNATSSPGVKEKTVTVLAKVALVESSRHVLIGEGLLLLHPLIRLLESGSSVAKERACVVLNVLACVKDNARVISSRGGVGSLLELCESGTPSSRNVACGVLRNLSGFVDVRGVFVEEGAVEVLLRVVKSGTVLAQEYGFGCLSNLVREDDDLKVVVVRSGVFVSLRGFFDSGYSVRSLEVAVEFLKNLACDERVVEFIVNEGFLVRIVELLSCGVLGVRVQCAKSVFRLGCNAKARRELGELGCIGPLIGMLDGKAIEEKQAAVRALSAILVCSGNRRIYRKEERGIVSVVQLLDPSIPNFDKKYPVSILLSLTHSKKCRKQMVNAGALLFLQKLVEMDVDGAKKLQETISRGKLWEDLSIELSKARPGPGLGPCYFFSDDPILDSPSQFGPAWL</sequence>
<dbReference type="STRING" id="35608.A0A2U1PNH4"/>